<dbReference type="Gene3D" id="1.20.970.10">
    <property type="entry name" value="Transferase, Pyrimidine Nucleoside Phosphorylase, Chain C"/>
    <property type="match status" value="1"/>
</dbReference>
<feature type="binding site" evidence="9">
    <location>
        <begin position="97"/>
        <end position="105"/>
    </location>
    <ligand>
        <name>5-phospho-alpha-D-ribose 1-diphosphate</name>
        <dbReference type="ChEBI" id="CHEBI:58017"/>
    </ligand>
</feature>
<dbReference type="OrthoDB" id="9806430at2"/>
<feature type="binding site" evidence="9">
    <location>
        <position position="214"/>
    </location>
    <ligand>
        <name>Mg(2+)</name>
        <dbReference type="ChEBI" id="CHEBI:18420"/>
        <label>2</label>
    </ligand>
</feature>
<feature type="binding site" evidence="9">
    <location>
        <position position="215"/>
    </location>
    <ligand>
        <name>Mg(2+)</name>
        <dbReference type="ChEBI" id="CHEBI:18420"/>
        <label>2</label>
    </ligand>
</feature>
<dbReference type="UniPathway" id="UPA00035">
    <property type="reaction ID" value="UER00041"/>
</dbReference>
<dbReference type="PANTHER" id="PTHR43285:SF2">
    <property type="entry name" value="ANTHRANILATE PHOSPHORIBOSYLTRANSFERASE"/>
    <property type="match status" value="1"/>
</dbReference>
<keyword evidence="6 9" id="KW-0057">Aromatic amino acid biosynthesis</keyword>
<comment type="cofactor">
    <cofactor evidence="9">
        <name>Mg(2+)</name>
        <dbReference type="ChEBI" id="CHEBI:18420"/>
    </cofactor>
    <text evidence="9">Binds 2 magnesium ions per monomer.</text>
</comment>
<evidence type="ECO:0000256" key="7">
    <source>
        <dbReference type="ARBA" id="ARBA00052328"/>
    </source>
</evidence>
<evidence type="ECO:0000256" key="9">
    <source>
        <dbReference type="HAMAP-Rule" id="MF_00211"/>
    </source>
</evidence>
<evidence type="ECO:0000256" key="2">
    <source>
        <dbReference type="ARBA" id="ARBA00022605"/>
    </source>
</evidence>
<evidence type="ECO:0000259" key="11">
    <source>
        <dbReference type="Pfam" id="PF02885"/>
    </source>
</evidence>
<evidence type="ECO:0000259" key="10">
    <source>
        <dbReference type="Pfam" id="PF00591"/>
    </source>
</evidence>
<dbReference type="Pfam" id="PF00591">
    <property type="entry name" value="Glycos_transf_3"/>
    <property type="match status" value="1"/>
</dbReference>
<accession>A0A1I5NYF5</accession>
<dbReference type="FunFam" id="3.40.1030.10:FF:000002">
    <property type="entry name" value="Anthranilate phosphoribosyltransferase"/>
    <property type="match status" value="1"/>
</dbReference>
<dbReference type="AlphaFoldDB" id="A0A1I5NYF5"/>
<keyword evidence="13" id="KW-1185">Reference proteome</keyword>
<proteinExistence type="inferred from homology"/>
<feature type="domain" description="Glycosyl transferase family 3 N-terminal" evidence="11">
    <location>
        <begin position="2"/>
        <end position="51"/>
    </location>
</feature>
<comment type="subunit">
    <text evidence="9">Homodimer.</text>
</comment>
<feature type="binding site" evidence="9">
    <location>
        <position position="77"/>
    </location>
    <ligand>
        <name>5-phospho-alpha-D-ribose 1-diphosphate</name>
        <dbReference type="ChEBI" id="CHEBI:58017"/>
    </ligand>
</feature>
<evidence type="ECO:0000313" key="12">
    <source>
        <dbReference type="EMBL" id="SFP26271.1"/>
    </source>
</evidence>
<feature type="binding site" evidence="9">
    <location>
        <position position="81"/>
    </location>
    <ligand>
        <name>Mg(2+)</name>
        <dbReference type="ChEBI" id="CHEBI:18420"/>
        <label>1</label>
    </ligand>
</feature>
<feature type="binding site" evidence="9">
    <location>
        <position position="69"/>
    </location>
    <ligand>
        <name>5-phospho-alpha-D-ribose 1-diphosphate</name>
        <dbReference type="ChEBI" id="CHEBI:58017"/>
    </ligand>
</feature>
<organism evidence="12 13">
    <name type="scientific">Hydrogenimonas thermophila</name>
    <dbReference type="NCBI Taxonomy" id="223786"/>
    <lineage>
        <taxon>Bacteria</taxon>
        <taxon>Pseudomonadati</taxon>
        <taxon>Campylobacterota</taxon>
        <taxon>Epsilonproteobacteria</taxon>
        <taxon>Campylobacterales</taxon>
        <taxon>Hydrogenimonadaceae</taxon>
        <taxon>Hydrogenimonas</taxon>
    </lineage>
</organism>
<protein>
    <recommendedName>
        <fullName evidence="9">Anthranilate phosphoribosyltransferase</fullName>
        <ecNumber evidence="9">2.4.2.18</ecNumber>
    </recommendedName>
</protein>
<reference evidence="12 13" key="1">
    <citation type="submission" date="2016-10" db="EMBL/GenBank/DDBJ databases">
        <authorList>
            <person name="de Groot N.N."/>
        </authorList>
    </citation>
    <scope>NUCLEOTIDE SEQUENCE [LARGE SCALE GENOMIC DNA]</scope>
    <source>
        <strain evidence="12 13">EP1-55-1</strain>
    </source>
</reference>
<comment type="pathway">
    <text evidence="1 9">Amino-acid biosynthesis; L-tryptophan biosynthesis; L-tryptophan from chorismate: step 2/5.</text>
</comment>
<dbReference type="RefSeq" id="WP_092912030.1">
    <property type="nucleotide sequence ID" value="NZ_FOXB01000012.1"/>
</dbReference>
<keyword evidence="9" id="KW-0460">Magnesium</keyword>
<dbReference type="STRING" id="223786.SAMN05216234_11258"/>
<keyword evidence="3 9" id="KW-0328">Glycosyltransferase</keyword>
<dbReference type="InterPro" id="IPR000312">
    <property type="entry name" value="Glycosyl_Trfase_fam3"/>
</dbReference>
<feature type="binding site" evidence="9">
    <location>
        <begin position="79"/>
        <end position="82"/>
    </location>
    <ligand>
        <name>5-phospho-alpha-D-ribose 1-diphosphate</name>
        <dbReference type="ChEBI" id="CHEBI:58017"/>
    </ligand>
</feature>
<comment type="caution">
    <text evidence="9">Lacks conserved residue(s) required for the propagation of feature annotation.</text>
</comment>
<dbReference type="SUPFAM" id="SSF47648">
    <property type="entry name" value="Nucleoside phosphorylase/phosphoribosyltransferase N-terminal domain"/>
    <property type="match status" value="1"/>
</dbReference>
<dbReference type="Proteomes" id="UP000199227">
    <property type="component" value="Unassembled WGS sequence"/>
</dbReference>
<keyword evidence="9" id="KW-0479">Metal-binding</keyword>
<dbReference type="Pfam" id="PF02885">
    <property type="entry name" value="Glycos_trans_3N"/>
    <property type="match status" value="1"/>
</dbReference>
<feature type="binding site" evidence="9">
    <location>
        <position position="69"/>
    </location>
    <ligand>
        <name>anthranilate</name>
        <dbReference type="ChEBI" id="CHEBI:16567"/>
        <label>1</label>
    </ligand>
</feature>
<comment type="catalytic activity">
    <reaction evidence="7 9">
        <text>N-(5-phospho-beta-D-ribosyl)anthranilate + diphosphate = 5-phospho-alpha-D-ribose 1-diphosphate + anthranilate</text>
        <dbReference type="Rhea" id="RHEA:11768"/>
        <dbReference type="ChEBI" id="CHEBI:16567"/>
        <dbReference type="ChEBI" id="CHEBI:18277"/>
        <dbReference type="ChEBI" id="CHEBI:33019"/>
        <dbReference type="ChEBI" id="CHEBI:58017"/>
        <dbReference type="EC" id="2.4.2.18"/>
    </reaction>
</comment>
<feature type="binding site" evidence="9">
    <location>
        <begin position="72"/>
        <end position="73"/>
    </location>
    <ligand>
        <name>5-phospho-alpha-D-ribose 1-diphosphate</name>
        <dbReference type="ChEBI" id="CHEBI:58017"/>
    </ligand>
</feature>
<evidence type="ECO:0000256" key="6">
    <source>
        <dbReference type="ARBA" id="ARBA00023141"/>
    </source>
</evidence>
<keyword evidence="2 9" id="KW-0028">Amino-acid biosynthesis</keyword>
<dbReference type="GO" id="GO:0000287">
    <property type="term" value="F:magnesium ion binding"/>
    <property type="evidence" value="ECO:0007669"/>
    <property type="project" value="UniProtKB-UniRule"/>
</dbReference>
<dbReference type="InterPro" id="IPR036320">
    <property type="entry name" value="Glycosyl_Trfase_fam3_N_dom_sf"/>
</dbReference>
<sequence>MTYDEAKSKFEQLFSGYMDEEEARNLLIDMAKRGENADEIAAAAEVMRAHSVKLPVSDDLRQKLIDNCGTGGDKSGSFNISSTVSLLLAGAGCYVAKHGNRSITSRSGSADMLEHLGVRLDLSPGQQVKMLEETGFTFIFAIHHHPAMKFIMPIRKSIEHRTIFNILGPLSNPADVRKQLIGVFDTSFVKRVAEALKRLGTTSAMVVSSRDGLDEISLSDVSEAVSLKDGELSSLTIDPMEFGIKKSTLEEIKGGDAALNATITKGILEGEIEGAKRDIVLINAAAALIVDGQARDFQDGLQIAKETIDSGHAKEALKKIVKVSNSL</sequence>
<evidence type="ECO:0000256" key="1">
    <source>
        <dbReference type="ARBA" id="ARBA00004907"/>
    </source>
</evidence>
<evidence type="ECO:0000313" key="13">
    <source>
        <dbReference type="Proteomes" id="UP000199227"/>
    </source>
</evidence>
<feature type="binding site" evidence="9">
    <location>
        <position position="100"/>
    </location>
    <ligand>
        <name>anthranilate</name>
        <dbReference type="ChEBI" id="CHEBI:16567"/>
        <label>1</label>
    </ligand>
</feature>
<dbReference type="PANTHER" id="PTHR43285">
    <property type="entry name" value="ANTHRANILATE PHOSPHORIBOSYLTRANSFERASE"/>
    <property type="match status" value="1"/>
</dbReference>
<keyword evidence="4 9" id="KW-0808">Transferase</keyword>
<feature type="binding site" evidence="9">
    <location>
        <position position="109"/>
    </location>
    <ligand>
        <name>5-phospho-alpha-D-ribose 1-diphosphate</name>
        <dbReference type="ChEBI" id="CHEBI:58017"/>
    </ligand>
</feature>
<feature type="binding site" evidence="9">
    <location>
        <position position="215"/>
    </location>
    <ligand>
        <name>Mg(2+)</name>
        <dbReference type="ChEBI" id="CHEBI:18420"/>
        <label>1</label>
    </ligand>
</feature>
<feature type="binding site" evidence="9">
    <location>
        <position position="155"/>
    </location>
    <ligand>
        <name>anthranilate</name>
        <dbReference type="ChEBI" id="CHEBI:16567"/>
        <label>2</label>
    </ligand>
</feature>
<evidence type="ECO:0000256" key="4">
    <source>
        <dbReference type="ARBA" id="ARBA00022679"/>
    </source>
</evidence>
<comment type="similarity">
    <text evidence="9">Belongs to the anthranilate phosphoribosyltransferase family.</text>
</comment>
<dbReference type="InterPro" id="IPR035902">
    <property type="entry name" value="Nuc_phospho_transferase"/>
</dbReference>
<feature type="domain" description="Glycosyl transferase family 3" evidence="10">
    <location>
        <begin position="62"/>
        <end position="313"/>
    </location>
</feature>
<dbReference type="EMBL" id="FOXB01000012">
    <property type="protein sequence ID" value="SFP26271.1"/>
    <property type="molecule type" value="Genomic_DNA"/>
</dbReference>
<dbReference type="NCBIfam" id="TIGR01245">
    <property type="entry name" value="trpD"/>
    <property type="match status" value="1"/>
</dbReference>
<dbReference type="EC" id="2.4.2.18" evidence="9"/>
<name>A0A1I5NYF5_9BACT</name>
<dbReference type="GO" id="GO:0005829">
    <property type="term" value="C:cytosol"/>
    <property type="evidence" value="ECO:0007669"/>
    <property type="project" value="TreeGrafter"/>
</dbReference>
<dbReference type="InterPro" id="IPR017459">
    <property type="entry name" value="Glycosyl_Trfase_fam3_N_dom"/>
</dbReference>
<comment type="function">
    <text evidence="9">Catalyzes the transfer of the phosphoribosyl group of 5-phosphorylribose-1-pyrophosphate (PRPP) to anthranilate to yield N-(5'-phosphoribosyl)-anthranilate (PRA).</text>
</comment>
<dbReference type="GO" id="GO:0000162">
    <property type="term" value="P:L-tryptophan biosynthetic process"/>
    <property type="evidence" value="ECO:0007669"/>
    <property type="project" value="UniProtKB-UniRule"/>
</dbReference>
<evidence type="ECO:0000256" key="8">
    <source>
        <dbReference type="ARBA" id="ARBA00061188"/>
    </source>
</evidence>
<gene>
    <name evidence="9" type="primary">trpD</name>
    <name evidence="12" type="ORF">SAMN05216234_11258</name>
</gene>
<keyword evidence="5 9" id="KW-0822">Tryptophan biosynthesis</keyword>
<dbReference type="GO" id="GO:0004048">
    <property type="term" value="F:anthranilate phosphoribosyltransferase activity"/>
    <property type="evidence" value="ECO:0007669"/>
    <property type="project" value="UniProtKB-UniRule"/>
</dbReference>
<dbReference type="SUPFAM" id="SSF52418">
    <property type="entry name" value="Nucleoside phosphorylase/phosphoribosyltransferase catalytic domain"/>
    <property type="match status" value="1"/>
</dbReference>
<dbReference type="HAMAP" id="MF_00211">
    <property type="entry name" value="TrpD"/>
    <property type="match status" value="1"/>
</dbReference>
<evidence type="ECO:0000256" key="5">
    <source>
        <dbReference type="ARBA" id="ARBA00022822"/>
    </source>
</evidence>
<dbReference type="Gene3D" id="3.40.1030.10">
    <property type="entry name" value="Nucleoside phosphorylase/phosphoribosyltransferase catalytic domain"/>
    <property type="match status" value="1"/>
</dbReference>
<dbReference type="InterPro" id="IPR005940">
    <property type="entry name" value="Anthranilate_Pribosyl_Tfrase"/>
</dbReference>
<comment type="similarity">
    <text evidence="8">In the C-terminal section; belongs to the anthranilate phosphoribosyltransferase family.</text>
</comment>
<evidence type="ECO:0000256" key="3">
    <source>
        <dbReference type="ARBA" id="ARBA00022676"/>
    </source>
</evidence>